<dbReference type="Gene3D" id="1.20.1250.20">
    <property type="entry name" value="MFS general substrate transporter like domains"/>
    <property type="match status" value="1"/>
</dbReference>
<keyword evidence="2" id="KW-0813">Transport</keyword>
<feature type="transmembrane region" description="Helical" evidence="6">
    <location>
        <begin position="285"/>
        <end position="307"/>
    </location>
</feature>
<keyword evidence="3 6" id="KW-0812">Transmembrane</keyword>
<feature type="transmembrane region" description="Helical" evidence="6">
    <location>
        <begin position="179"/>
        <end position="196"/>
    </location>
</feature>
<evidence type="ECO:0000256" key="7">
    <source>
        <dbReference type="SAM" id="SignalP"/>
    </source>
</evidence>
<dbReference type="PANTHER" id="PTHR42718:SF9">
    <property type="entry name" value="MAJOR FACILITATOR SUPERFAMILY MULTIDRUG TRANSPORTER MFSC"/>
    <property type="match status" value="1"/>
</dbReference>
<feature type="transmembrane region" description="Helical" evidence="6">
    <location>
        <begin position="150"/>
        <end position="173"/>
    </location>
</feature>
<evidence type="ECO:0000256" key="3">
    <source>
        <dbReference type="ARBA" id="ARBA00022692"/>
    </source>
</evidence>
<dbReference type="PANTHER" id="PTHR42718">
    <property type="entry name" value="MAJOR FACILITATOR SUPERFAMILY MULTIDRUG TRANSPORTER MFSC"/>
    <property type="match status" value="1"/>
</dbReference>
<evidence type="ECO:0000256" key="2">
    <source>
        <dbReference type="ARBA" id="ARBA00022448"/>
    </source>
</evidence>
<accession>A0ABZ1CTL5</accession>
<evidence type="ECO:0008006" key="10">
    <source>
        <dbReference type="Google" id="ProtNLM"/>
    </source>
</evidence>
<organism evidence="8 9">
    <name type="scientific">Kwoniella shivajii</name>
    <dbReference type="NCBI Taxonomy" id="564305"/>
    <lineage>
        <taxon>Eukaryota</taxon>
        <taxon>Fungi</taxon>
        <taxon>Dikarya</taxon>
        <taxon>Basidiomycota</taxon>
        <taxon>Agaricomycotina</taxon>
        <taxon>Tremellomycetes</taxon>
        <taxon>Tremellales</taxon>
        <taxon>Cryptococcaceae</taxon>
        <taxon>Kwoniella</taxon>
    </lineage>
</organism>
<dbReference type="RefSeq" id="XP_062789290.1">
    <property type="nucleotide sequence ID" value="XM_062933239.1"/>
</dbReference>
<feature type="transmembrane region" description="Helical" evidence="6">
    <location>
        <begin position="386"/>
        <end position="406"/>
    </location>
</feature>
<dbReference type="EMBL" id="CP141882">
    <property type="protein sequence ID" value="WRT64550.1"/>
    <property type="molecule type" value="Genomic_DNA"/>
</dbReference>
<keyword evidence="5 6" id="KW-0472">Membrane</keyword>
<dbReference type="InterPro" id="IPR036259">
    <property type="entry name" value="MFS_trans_sf"/>
</dbReference>
<comment type="subcellular location">
    <subcellularLocation>
        <location evidence="1">Membrane</location>
        <topology evidence="1">Multi-pass membrane protein</topology>
    </subcellularLocation>
</comment>
<evidence type="ECO:0000256" key="4">
    <source>
        <dbReference type="ARBA" id="ARBA00022989"/>
    </source>
</evidence>
<feature type="transmembrane region" description="Helical" evidence="6">
    <location>
        <begin position="313"/>
        <end position="339"/>
    </location>
</feature>
<dbReference type="GeneID" id="87953613"/>
<feature type="transmembrane region" description="Helical" evidence="6">
    <location>
        <begin position="32"/>
        <end position="50"/>
    </location>
</feature>
<keyword evidence="4 6" id="KW-1133">Transmembrane helix</keyword>
<feature type="transmembrane region" description="Helical" evidence="6">
    <location>
        <begin position="251"/>
        <end position="273"/>
    </location>
</feature>
<gene>
    <name evidence="8" type="ORF">IL334_001482</name>
</gene>
<reference evidence="8 9" key="1">
    <citation type="submission" date="2024-01" db="EMBL/GenBank/DDBJ databases">
        <title>Comparative genomics of Cryptococcus and Kwoniella reveals pathogenesis evolution and contrasting modes of karyotype evolution via chromosome fusion or intercentromeric recombination.</title>
        <authorList>
            <person name="Coelho M.A."/>
            <person name="David-Palma M."/>
            <person name="Shea T."/>
            <person name="Bowers K."/>
            <person name="McGinley-Smith S."/>
            <person name="Mohammad A.W."/>
            <person name="Gnirke A."/>
            <person name="Yurkov A.M."/>
            <person name="Nowrousian M."/>
            <person name="Sun S."/>
            <person name="Cuomo C.A."/>
            <person name="Heitman J."/>
        </authorList>
    </citation>
    <scope>NUCLEOTIDE SEQUENCE [LARGE SCALE GENOMIC DNA]</scope>
    <source>
        <strain evidence="8">CBS 11374</strain>
    </source>
</reference>
<evidence type="ECO:0000313" key="8">
    <source>
        <dbReference type="EMBL" id="WRT64550.1"/>
    </source>
</evidence>
<keyword evidence="9" id="KW-1185">Reference proteome</keyword>
<proteinExistence type="predicted"/>
<evidence type="ECO:0000313" key="9">
    <source>
        <dbReference type="Proteomes" id="UP001329825"/>
    </source>
</evidence>
<protein>
    <recommendedName>
        <fullName evidence="10">Major facilitator superfamily (MFS) profile domain-containing protein</fullName>
    </recommendedName>
</protein>
<feature type="transmembrane region" description="Helical" evidence="6">
    <location>
        <begin position="217"/>
        <end position="239"/>
    </location>
</feature>
<evidence type="ECO:0000256" key="5">
    <source>
        <dbReference type="ARBA" id="ARBA00023136"/>
    </source>
</evidence>
<sequence length="412" mass="45398">MIGHMLFSTSLFRLLLVHCPICDDLAIVSEQQSWVITLYAVTFASSFASWGRVSDILSPKLVFCYGFLTVVFANLILSFLQCNTATIIAGIIEFIPNQAKCNLGDCFSELSPLFVCLPQYVASSSSRLKISRLHTSKRSWVELTKRLDPVGISTLLSSIILLILGLTLGASYGWTCAGFLAPLILGALLLPIFFWWESTLPDEYAILPSSVWRIPNVAVLVVFALITLGWWAVNFIPFIELYHKVHGERMIIAAVRTLPEGIIAGIVSVLYITQPGLLAQPRYPIIIAMCLCVAAYAMWCQAPSLIGSDYWRYIFPGMIIGSGGMQVVLLSTNVGIMLAAPPERTGTVGAILQMSMQTSSVFALSIQAGLLTLHPGGLEDLRNVHASWYFEMGWTALWLVGFVIFYRPSKRA</sequence>
<feature type="signal peptide" evidence="7">
    <location>
        <begin position="1"/>
        <end position="22"/>
    </location>
</feature>
<feature type="chain" id="PRO_5047550111" description="Major facilitator superfamily (MFS) profile domain-containing protein" evidence="7">
    <location>
        <begin position="23"/>
        <end position="412"/>
    </location>
</feature>
<dbReference type="Proteomes" id="UP001329825">
    <property type="component" value="Chromosome 2"/>
</dbReference>
<evidence type="ECO:0000256" key="1">
    <source>
        <dbReference type="ARBA" id="ARBA00004141"/>
    </source>
</evidence>
<dbReference type="SUPFAM" id="SSF103473">
    <property type="entry name" value="MFS general substrate transporter"/>
    <property type="match status" value="2"/>
</dbReference>
<name>A0ABZ1CTL5_9TREE</name>
<feature type="transmembrane region" description="Helical" evidence="6">
    <location>
        <begin position="62"/>
        <end position="92"/>
    </location>
</feature>
<keyword evidence="7" id="KW-0732">Signal</keyword>
<evidence type="ECO:0000256" key="6">
    <source>
        <dbReference type="SAM" id="Phobius"/>
    </source>
</evidence>